<comment type="caution">
    <text evidence="2">The sequence shown here is derived from an EMBL/GenBank/DDBJ whole genome shotgun (WGS) entry which is preliminary data.</text>
</comment>
<keyword evidence="1" id="KW-0732">Signal</keyword>
<feature type="chain" id="PRO_5041443488" description="Secreted protein" evidence="1">
    <location>
        <begin position="22"/>
        <end position="85"/>
    </location>
</feature>
<gene>
    <name evidence="2" type="ORF">QR680_009161</name>
</gene>
<evidence type="ECO:0000313" key="2">
    <source>
        <dbReference type="EMBL" id="KAK0425363.1"/>
    </source>
</evidence>
<evidence type="ECO:0000313" key="3">
    <source>
        <dbReference type="Proteomes" id="UP001175271"/>
    </source>
</evidence>
<accession>A0AA39IJB4</accession>
<feature type="signal peptide" evidence="1">
    <location>
        <begin position="1"/>
        <end position="21"/>
    </location>
</feature>
<proteinExistence type="predicted"/>
<dbReference type="AlphaFoldDB" id="A0AA39IJB4"/>
<dbReference type="Proteomes" id="UP001175271">
    <property type="component" value="Unassembled WGS sequence"/>
</dbReference>
<protein>
    <recommendedName>
        <fullName evidence="4">Secreted protein</fullName>
    </recommendedName>
</protein>
<keyword evidence="3" id="KW-1185">Reference proteome</keyword>
<organism evidence="2 3">
    <name type="scientific">Steinernema hermaphroditum</name>
    <dbReference type="NCBI Taxonomy" id="289476"/>
    <lineage>
        <taxon>Eukaryota</taxon>
        <taxon>Metazoa</taxon>
        <taxon>Ecdysozoa</taxon>
        <taxon>Nematoda</taxon>
        <taxon>Chromadorea</taxon>
        <taxon>Rhabditida</taxon>
        <taxon>Tylenchina</taxon>
        <taxon>Panagrolaimomorpha</taxon>
        <taxon>Strongyloidoidea</taxon>
        <taxon>Steinernematidae</taxon>
        <taxon>Steinernema</taxon>
    </lineage>
</organism>
<dbReference type="EMBL" id="JAUCMV010000001">
    <property type="protein sequence ID" value="KAK0425363.1"/>
    <property type="molecule type" value="Genomic_DNA"/>
</dbReference>
<sequence length="85" mass="9331">MRAARCALLLLVFAVAEVVAAKSKYFATTRPRESSPAQPYRKYHIDSEGGEHGSPLCPLCFWNCLVASLGMFGFCWGRSMGDLGE</sequence>
<evidence type="ECO:0000256" key="1">
    <source>
        <dbReference type="SAM" id="SignalP"/>
    </source>
</evidence>
<evidence type="ECO:0008006" key="4">
    <source>
        <dbReference type="Google" id="ProtNLM"/>
    </source>
</evidence>
<reference evidence="2" key="1">
    <citation type="submission" date="2023-06" db="EMBL/GenBank/DDBJ databases">
        <title>Genomic analysis of the entomopathogenic nematode Steinernema hermaphroditum.</title>
        <authorList>
            <person name="Schwarz E.M."/>
            <person name="Heppert J.K."/>
            <person name="Baniya A."/>
            <person name="Schwartz H.T."/>
            <person name="Tan C.-H."/>
            <person name="Antoshechkin I."/>
            <person name="Sternberg P.W."/>
            <person name="Goodrich-Blair H."/>
            <person name="Dillman A.R."/>
        </authorList>
    </citation>
    <scope>NUCLEOTIDE SEQUENCE</scope>
    <source>
        <strain evidence="2">PS9179</strain>
        <tissue evidence="2">Whole animal</tissue>
    </source>
</reference>
<name>A0AA39IJB4_9BILA</name>